<dbReference type="Gene3D" id="2.120.10.30">
    <property type="entry name" value="TolB, C-terminal domain"/>
    <property type="match status" value="1"/>
</dbReference>
<dbReference type="Pfam" id="PF07995">
    <property type="entry name" value="GSDH"/>
    <property type="match status" value="1"/>
</dbReference>
<dbReference type="NCBIfam" id="NF033679">
    <property type="entry name" value="DNRLRE_dom"/>
    <property type="match status" value="1"/>
</dbReference>
<dbReference type="PANTHER" id="PTHR19328">
    <property type="entry name" value="HEDGEHOG-INTERACTING PROTEIN"/>
    <property type="match status" value="1"/>
</dbReference>
<protein>
    <recommendedName>
        <fullName evidence="2">Glucose/Sorbosone dehydrogenase domain-containing protein</fullName>
    </recommendedName>
</protein>
<dbReference type="SUPFAM" id="SSF50952">
    <property type="entry name" value="Soluble quinoprotein glucose dehydrogenase"/>
    <property type="match status" value="1"/>
</dbReference>
<dbReference type="InterPro" id="IPR011042">
    <property type="entry name" value="6-blade_b-propeller_TolB-like"/>
</dbReference>
<comment type="caution">
    <text evidence="3">The sequence shown here is derived from an EMBL/GenBank/DDBJ whole genome shotgun (WGS) entry which is preliminary data.</text>
</comment>
<reference evidence="4" key="1">
    <citation type="journal article" date="2019" name="Int. J. Syst. Evol. Microbiol.">
        <title>The Global Catalogue of Microorganisms (GCM) 10K type strain sequencing project: providing services to taxonomists for standard genome sequencing and annotation.</title>
        <authorList>
            <consortium name="The Broad Institute Genomics Platform"/>
            <consortium name="The Broad Institute Genome Sequencing Center for Infectious Disease"/>
            <person name="Wu L."/>
            <person name="Ma J."/>
        </authorList>
    </citation>
    <scope>NUCLEOTIDE SEQUENCE [LARGE SCALE GENOMIC DNA]</scope>
    <source>
        <strain evidence="4">JCM 18053</strain>
    </source>
</reference>
<dbReference type="EMBL" id="BAABIA010000003">
    <property type="protein sequence ID" value="GAA5137894.1"/>
    <property type="molecule type" value="Genomic_DNA"/>
</dbReference>
<evidence type="ECO:0000256" key="1">
    <source>
        <dbReference type="SAM" id="MobiDB-lite"/>
    </source>
</evidence>
<dbReference type="InterPro" id="IPR011041">
    <property type="entry name" value="Quinoprot_gluc/sorb_DH_b-prop"/>
</dbReference>
<dbReference type="RefSeq" id="WP_345735814.1">
    <property type="nucleotide sequence ID" value="NZ_BAABIA010000003.1"/>
</dbReference>
<evidence type="ECO:0000259" key="2">
    <source>
        <dbReference type="Pfam" id="PF07995"/>
    </source>
</evidence>
<gene>
    <name evidence="3" type="ORF">GCM10023213_15610</name>
</gene>
<dbReference type="PANTHER" id="PTHR19328:SF75">
    <property type="entry name" value="ALDOSE SUGAR DEHYDROGENASE YLII"/>
    <property type="match status" value="1"/>
</dbReference>
<dbReference type="InterPro" id="IPR012938">
    <property type="entry name" value="Glc/Sorbosone_DH"/>
</dbReference>
<organism evidence="3 4">
    <name type="scientific">Prosthecobacter algae</name>
    <dbReference type="NCBI Taxonomy" id="1144682"/>
    <lineage>
        <taxon>Bacteria</taxon>
        <taxon>Pseudomonadati</taxon>
        <taxon>Verrucomicrobiota</taxon>
        <taxon>Verrucomicrobiia</taxon>
        <taxon>Verrucomicrobiales</taxon>
        <taxon>Verrucomicrobiaceae</taxon>
        <taxon>Prosthecobacter</taxon>
    </lineage>
</organism>
<keyword evidence="4" id="KW-1185">Reference proteome</keyword>
<dbReference type="Proteomes" id="UP001499852">
    <property type="component" value="Unassembled WGS sequence"/>
</dbReference>
<accession>A0ABP9P2Q3</accession>
<feature type="region of interest" description="Disordered" evidence="1">
    <location>
        <begin position="191"/>
        <end position="223"/>
    </location>
</feature>
<proteinExistence type="predicted"/>
<feature type="domain" description="Glucose/Sorbosone dehydrogenase" evidence="2">
    <location>
        <begin position="37"/>
        <end position="388"/>
    </location>
</feature>
<sequence>MNALRCLIALLFALPLLGHGAFPALYMKPVCLQQIHSPTNITAAKDGSGRLFICDQPGKIHLFQRGMLMPTPFLDLSDAGLAKVYVHPTNLASYSERGLLGMAFHPDFDEPLAPGYRRFYVNYTALPTTPTTNPTTPQDCVTVISEFRVSANDPNVADPASERILLTYGQPQFNHNGGQIEFGPDGLLYIGSGDGGSANDNNAGHTGGSSTNPRPNGILGNGQDRRTLLGKILRIDPLGTNGPGGQYGIPQDNPFIDAQQDFADNALDGPIRPEIYAYGMRNPWRFSFDNLAGGTGRLFCGDVGQGKVEEVNLITKGGNYGWRYREGTFVFDPLMATNGIAPASPIDPVAQYKHPGSDPAILLPELGLSITGGYVYRGTAIPAMVGKYVFADYGATFGSAAGRLMGLEETAPDSGVFTLTESLPLMGGNPFPLRVQCLGQDESGELYIGTKETAGVTQQSEGRPTGGIYKIMPLPSTGSVTLNTASTIKDTTLFSESEFSNGSGSHFFAGSASITGIRRAFLSFPVNDSTLPAGAFVTSASVILFANQQAQSAVPGAFSLHKASAAWGEGTSSSDSQNPGPGYGIEAAVGDATWQLRQVAVVGAPPTGTAWTTPGGDFASTPSATITISNTGTVTMSSAQLVEDVNSWIETPATNFGWCLRGPENETLVARRFTSRNSNSSSQRPRMVIHYATGTPPPSHRENWLTTYFPDEPIGFYLDDAADPDQDGISNLHEYAYGLGPTHADADDGFTISTAPGTGGSTVHTLTFRRDSAATDLTYQLQTSPDLVTWTTIATSLAGNGAQGSNGGSVQSDTVITGTLRLVTVRENLSAAVKARRFVRLNVIRSF</sequence>
<evidence type="ECO:0000313" key="3">
    <source>
        <dbReference type="EMBL" id="GAA5137894.1"/>
    </source>
</evidence>
<name>A0ABP9P2Q3_9BACT</name>
<evidence type="ECO:0000313" key="4">
    <source>
        <dbReference type="Proteomes" id="UP001499852"/>
    </source>
</evidence>